<comment type="caution">
    <text evidence="9">The sequence shown here is derived from an EMBL/GenBank/DDBJ whole genome shotgun (WGS) entry which is preliminary data.</text>
</comment>
<gene>
    <name evidence="9" type="ORF">A3A90_01040</name>
</gene>
<evidence type="ECO:0000256" key="6">
    <source>
        <dbReference type="ARBA" id="ARBA00022840"/>
    </source>
</evidence>
<proteinExistence type="inferred from homology"/>
<evidence type="ECO:0000313" key="10">
    <source>
        <dbReference type="Proteomes" id="UP000178404"/>
    </source>
</evidence>
<dbReference type="EMBL" id="MHWA01000004">
    <property type="protein sequence ID" value="OHB02367.1"/>
    <property type="molecule type" value="Genomic_DNA"/>
</dbReference>
<dbReference type="Pfam" id="PF00162">
    <property type="entry name" value="PGK"/>
    <property type="match status" value="2"/>
</dbReference>
<evidence type="ECO:0000256" key="1">
    <source>
        <dbReference type="ARBA" id="ARBA00000642"/>
    </source>
</evidence>
<evidence type="ECO:0000313" key="9">
    <source>
        <dbReference type="EMBL" id="OHB02367.1"/>
    </source>
</evidence>
<sequence>MKSIEQAEIIEGTIVLIRTDWNLPLDKEGEVLDTSRIEASVKTINFCLEKGAKVIIMSHLGDGTNSLEKVFKQAEKFFPNRRMRFVKDPWNKSAVDGKTALEDLRSGEIAVLENLRFWMEKENDPTFARQLANFADIYVNEAFSASHRKHTSIVGVPKLIPSFAGFRFLEEYQNLSESFDPEHPFLVILGGAKFETKLPLVEKFLNIADHIFIGGAMAPYATSLASENPKIILPEGDINALDANPETLEVLKEKIVDARFILWNGPLGNYEKGFIAGTTALARVLSESKAKVIVGGGDTLATVNRDVKNEIITHGFISTAGGAMLDFLANGTLPGIEVLNS</sequence>
<feature type="binding site" evidence="7">
    <location>
        <position position="197"/>
    </location>
    <ligand>
        <name>ATP</name>
        <dbReference type="ChEBI" id="CHEBI:30616"/>
    </ligand>
</feature>
<organism evidence="9 10">
    <name type="scientific">Candidatus Zambryskibacteria bacterium RIFCSPLOWO2_01_FULL_35_19</name>
    <dbReference type="NCBI Taxonomy" id="1802757"/>
    <lineage>
        <taxon>Bacteria</taxon>
        <taxon>Candidatus Zambryskiibacteriota</taxon>
    </lineage>
</organism>
<dbReference type="InterPro" id="IPR036043">
    <property type="entry name" value="Phosphoglycerate_kinase_sf"/>
</dbReference>
<comment type="similarity">
    <text evidence="8">Belongs to the phosphoglycerate kinase family.</text>
</comment>
<dbReference type="PANTHER" id="PTHR11406">
    <property type="entry name" value="PHOSPHOGLYCERATE KINASE"/>
    <property type="match status" value="1"/>
</dbReference>
<protein>
    <recommendedName>
        <fullName evidence="2 8">Phosphoglycerate kinase</fullName>
        <ecNumber evidence="2 8">2.7.2.3</ecNumber>
    </recommendedName>
</protein>
<dbReference type="GO" id="GO:0043531">
    <property type="term" value="F:ADP binding"/>
    <property type="evidence" value="ECO:0007669"/>
    <property type="project" value="TreeGrafter"/>
</dbReference>
<keyword evidence="5 8" id="KW-0418">Kinase</keyword>
<evidence type="ECO:0000256" key="3">
    <source>
        <dbReference type="ARBA" id="ARBA00022679"/>
    </source>
</evidence>
<dbReference type="InterPro" id="IPR001576">
    <property type="entry name" value="Phosphoglycerate_kinase"/>
</dbReference>
<dbReference type="Gene3D" id="3.40.50.1260">
    <property type="entry name" value="Phosphoglycerate kinase, N-terminal domain"/>
    <property type="match status" value="3"/>
</dbReference>
<evidence type="ECO:0000256" key="5">
    <source>
        <dbReference type="ARBA" id="ARBA00022777"/>
    </source>
</evidence>
<evidence type="ECO:0000256" key="7">
    <source>
        <dbReference type="PIRSR" id="PIRSR000724-2"/>
    </source>
</evidence>
<dbReference type="Proteomes" id="UP000178404">
    <property type="component" value="Unassembled WGS sequence"/>
</dbReference>
<dbReference type="PANTHER" id="PTHR11406:SF23">
    <property type="entry name" value="PHOSPHOGLYCERATE KINASE 1, CHLOROPLASTIC-RELATED"/>
    <property type="match status" value="1"/>
</dbReference>
<dbReference type="InterPro" id="IPR015824">
    <property type="entry name" value="Phosphoglycerate_kinase_N"/>
</dbReference>
<keyword evidence="4" id="KW-0547">Nucleotide-binding</keyword>
<reference evidence="9 10" key="1">
    <citation type="journal article" date="2016" name="Nat. Commun.">
        <title>Thousands of microbial genomes shed light on interconnected biogeochemical processes in an aquifer system.</title>
        <authorList>
            <person name="Anantharaman K."/>
            <person name="Brown C.T."/>
            <person name="Hug L.A."/>
            <person name="Sharon I."/>
            <person name="Castelle C.J."/>
            <person name="Probst A.J."/>
            <person name="Thomas B.C."/>
            <person name="Singh A."/>
            <person name="Wilkins M.J."/>
            <person name="Karaoz U."/>
            <person name="Brodie E.L."/>
            <person name="Williams K.H."/>
            <person name="Hubbard S.S."/>
            <person name="Banfield J.F."/>
        </authorList>
    </citation>
    <scope>NUCLEOTIDE SEQUENCE [LARGE SCALE GENOMIC DNA]</scope>
</reference>
<comment type="catalytic activity">
    <reaction evidence="1 8">
        <text>(2R)-3-phosphoglycerate + ATP = (2R)-3-phospho-glyceroyl phosphate + ADP</text>
        <dbReference type="Rhea" id="RHEA:14801"/>
        <dbReference type="ChEBI" id="CHEBI:30616"/>
        <dbReference type="ChEBI" id="CHEBI:57604"/>
        <dbReference type="ChEBI" id="CHEBI:58272"/>
        <dbReference type="ChEBI" id="CHEBI:456216"/>
        <dbReference type="EC" id="2.7.2.3"/>
    </reaction>
</comment>
<evidence type="ECO:0000256" key="4">
    <source>
        <dbReference type="ARBA" id="ARBA00022741"/>
    </source>
</evidence>
<dbReference type="GO" id="GO:0006096">
    <property type="term" value="P:glycolytic process"/>
    <property type="evidence" value="ECO:0007669"/>
    <property type="project" value="InterPro"/>
</dbReference>
<dbReference type="PIRSF" id="PIRSF000724">
    <property type="entry name" value="Pgk"/>
    <property type="match status" value="1"/>
</dbReference>
<keyword evidence="3 8" id="KW-0808">Transferase</keyword>
<dbReference type="AlphaFoldDB" id="A0A1G2TYL1"/>
<dbReference type="GO" id="GO:0005524">
    <property type="term" value="F:ATP binding"/>
    <property type="evidence" value="ECO:0007669"/>
    <property type="project" value="UniProtKB-KW"/>
</dbReference>
<evidence type="ECO:0000256" key="2">
    <source>
        <dbReference type="ARBA" id="ARBA00013061"/>
    </source>
</evidence>
<dbReference type="PRINTS" id="PR00477">
    <property type="entry name" value="PHGLYCKINASE"/>
</dbReference>
<name>A0A1G2TYL1_9BACT</name>
<dbReference type="SUPFAM" id="SSF53748">
    <property type="entry name" value="Phosphoglycerate kinase"/>
    <property type="match status" value="1"/>
</dbReference>
<dbReference type="GO" id="GO:0004618">
    <property type="term" value="F:phosphoglycerate kinase activity"/>
    <property type="evidence" value="ECO:0007669"/>
    <property type="project" value="UniProtKB-EC"/>
</dbReference>
<feature type="binding site" evidence="7">
    <location>
        <position position="271"/>
    </location>
    <ligand>
        <name>ATP</name>
        <dbReference type="ChEBI" id="CHEBI:30616"/>
    </ligand>
</feature>
<dbReference type="GO" id="GO:0006094">
    <property type="term" value="P:gluconeogenesis"/>
    <property type="evidence" value="ECO:0007669"/>
    <property type="project" value="TreeGrafter"/>
</dbReference>
<keyword evidence="6 7" id="KW-0067">ATP-binding</keyword>
<evidence type="ECO:0000256" key="8">
    <source>
        <dbReference type="RuleBase" id="RU000532"/>
    </source>
</evidence>
<feature type="binding site" evidence="7">
    <location>
        <begin position="296"/>
        <end position="299"/>
    </location>
    <ligand>
        <name>ATP</name>
        <dbReference type="ChEBI" id="CHEBI:30616"/>
    </ligand>
</feature>
<dbReference type="EC" id="2.7.2.3" evidence="2 8"/>
<dbReference type="GO" id="GO:0005829">
    <property type="term" value="C:cytosol"/>
    <property type="evidence" value="ECO:0007669"/>
    <property type="project" value="TreeGrafter"/>
</dbReference>
<accession>A0A1G2TYL1</accession>